<evidence type="ECO:0000256" key="6">
    <source>
        <dbReference type="SAM" id="Phobius"/>
    </source>
</evidence>
<gene>
    <name evidence="7" type="ORF">METZ01_LOCUS4213</name>
</gene>
<feature type="transmembrane region" description="Helical" evidence="6">
    <location>
        <begin position="65"/>
        <end position="86"/>
    </location>
</feature>
<keyword evidence="5 6" id="KW-0472">Membrane</keyword>
<evidence type="ECO:0000313" key="7">
    <source>
        <dbReference type="EMBL" id="SUZ51359.1"/>
    </source>
</evidence>
<dbReference type="AlphaFoldDB" id="A0A381NA92"/>
<accession>A0A381NA92</accession>
<keyword evidence="4 6" id="KW-1133">Transmembrane helix</keyword>
<proteinExistence type="predicted"/>
<dbReference type="PANTHER" id="PTHR39087">
    <property type="entry name" value="UPF0104 MEMBRANE PROTEIN MJ1595"/>
    <property type="match status" value="1"/>
</dbReference>
<evidence type="ECO:0000256" key="5">
    <source>
        <dbReference type="ARBA" id="ARBA00023136"/>
    </source>
</evidence>
<protein>
    <recommendedName>
        <fullName evidence="8">Flippase-like domain-containing protein</fullName>
    </recommendedName>
</protein>
<comment type="subcellular location">
    <subcellularLocation>
        <location evidence="1">Cell membrane</location>
        <topology evidence="1">Multi-pass membrane protein</topology>
    </subcellularLocation>
</comment>
<feature type="transmembrane region" description="Helical" evidence="6">
    <location>
        <begin position="6"/>
        <end position="26"/>
    </location>
</feature>
<name>A0A381NA92_9ZZZZ</name>
<evidence type="ECO:0000256" key="3">
    <source>
        <dbReference type="ARBA" id="ARBA00022692"/>
    </source>
</evidence>
<evidence type="ECO:0000256" key="1">
    <source>
        <dbReference type="ARBA" id="ARBA00004651"/>
    </source>
</evidence>
<feature type="transmembrane region" description="Helical" evidence="6">
    <location>
        <begin position="123"/>
        <end position="144"/>
    </location>
</feature>
<dbReference type="GO" id="GO:0005886">
    <property type="term" value="C:plasma membrane"/>
    <property type="evidence" value="ECO:0007669"/>
    <property type="project" value="UniProtKB-SubCell"/>
</dbReference>
<evidence type="ECO:0000256" key="2">
    <source>
        <dbReference type="ARBA" id="ARBA00022475"/>
    </source>
</evidence>
<dbReference type="EMBL" id="UINC01000221">
    <property type="protein sequence ID" value="SUZ51359.1"/>
    <property type="molecule type" value="Genomic_DNA"/>
</dbReference>
<dbReference type="InterPro" id="IPR022791">
    <property type="entry name" value="L-PG_synthase/AglD"/>
</dbReference>
<feature type="transmembrane region" description="Helical" evidence="6">
    <location>
        <begin position="226"/>
        <end position="248"/>
    </location>
</feature>
<evidence type="ECO:0000256" key="4">
    <source>
        <dbReference type="ARBA" id="ARBA00022989"/>
    </source>
</evidence>
<dbReference type="Pfam" id="PF03706">
    <property type="entry name" value="LPG_synthase_TM"/>
    <property type="match status" value="1"/>
</dbReference>
<sequence length="367" mass="39814">MITNKWQFWLGGGVSVSLLLLLLYQVDMGELKGALRDADYFLLAPSIVIYFIAVLFRAIRWRYLLTPIGLFSVGRLYPVVVIGYMANNLLPVRLGEFVRSHYLASREDVKATSALATIAVERVYDGITLLAFAALAAPLLLLFGEFDGAADVSRTTGVLFLATTIGAFAVLLTVFTLMGSSPSFANRMEGWLNIVPVRPRPKVKELFRTFVVGLTVLRSPSKHLALFLYSLPVWLLEGSMYFMLFYSFGIDEHFNSVGVLVLVALLLTATSNLATAVPSAIGGIGPFEIAAQQTLMALGIGASLAGAYSGFVHLVALWIPVNLAGLALLWKNNLSLREISAASRANSFESAQGLAGEPTREIQGEND</sequence>
<dbReference type="PANTHER" id="PTHR39087:SF2">
    <property type="entry name" value="UPF0104 MEMBRANE PROTEIN MJ1595"/>
    <property type="match status" value="1"/>
</dbReference>
<keyword evidence="3 6" id="KW-0812">Transmembrane</keyword>
<feature type="transmembrane region" description="Helical" evidence="6">
    <location>
        <begin position="38"/>
        <end position="59"/>
    </location>
</feature>
<evidence type="ECO:0008006" key="8">
    <source>
        <dbReference type="Google" id="ProtNLM"/>
    </source>
</evidence>
<keyword evidence="2" id="KW-1003">Cell membrane</keyword>
<feature type="transmembrane region" description="Helical" evidence="6">
    <location>
        <begin position="254"/>
        <end position="275"/>
    </location>
</feature>
<reference evidence="7" key="1">
    <citation type="submission" date="2018-05" db="EMBL/GenBank/DDBJ databases">
        <authorList>
            <person name="Lanie J.A."/>
            <person name="Ng W.-L."/>
            <person name="Kazmierczak K.M."/>
            <person name="Andrzejewski T.M."/>
            <person name="Davidsen T.M."/>
            <person name="Wayne K.J."/>
            <person name="Tettelin H."/>
            <person name="Glass J.I."/>
            <person name="Rusch D."/>
            <person name="Podicherti R."/>
            <person name="Tsui H.-C.T."/>
            <person name="Winkler M.E."/>
        </authorList>
    </citation>
    <scope>NUCLEOTIDE SEQUENCE</scope>
</reference>
<dbReference type="NCBIfam" id="TIGR00374">
    <property type="entry name" value="flippase-like domain"/>
    <property type="match status" value="1"/>
</dbReference>
<organism evidence="7">
    <name type="scientific">marine metagenome</name>
    <dbReference type="NCBI Taxonomy" id="408172"/>
    <lineage>
        <taxon>unclassified sequences</taxon>
        <taxon>metagenomes</taxon>
        <taxon>ecological metagenomes</taxon>
    </lineage>
</organism>
<feature type="transmembrane region" description="Helical" evidence="6">
    <location>
        <begin position="156"/>
        <end position="178"/>
    </location>
</feature>